<comment type="caution">
    <text evidence="2">The sequence shown here is derived from an EMBL/GenBank/DDBJ whole genome shotgun (WGS) entry which is preliminary data.</text>
</comment>
<organism evidence="2 3">
    <name type="scientific">Victivallis vadensis</name>
    <dbReference type="NCBI Taxonomy" id="172901"/>
    <lineage>
        <taxon>Bacteria</taxon>
        <taxon>Pseudomonadati</taxon>
        <taxon>Lentisphaerota</taxon>
        <taxon>Lentisphaeria</taxon>
        <taxon>Victivallales</taxon>
        <taxon>Victivallaceae</taxon>
        <taxon>Victivallis</taxon>
    </lineage>
</organism>
<dbReference type="RefSeq" id="WP_116884135.1">
    <property type="nucleotide sequence ID" value="NZ_CABMMC010000060.1"/>
</dbReference>
<evidence type="ECO:0000313" key="3">
    <source>
        <dbReference type="Proteomes" id="UP000245959"/>
    </source>
</evidence>
<keyword evidence="3" id="KW-1185">Reference proteome</keyword>
<dbReference type="InterPro" id="IPR051923">
    <property type="entry name" value="Glycosyl_Hydrolase_39"/>
</dbReference>
<dbReference type="PANTHER" id="PTHR12631">
    <property type="entry name" value="ALPHA-L-IDURONIDASE"/>
    <property type="match status" value="1"/>
</dbReference>
<feature type="signal peptide" evidence="1">
    <location>
        <begin position="1"/>
        <end position="21"/>
    </location>
</feature>
<dbReference type="AlphaFoldDB" id="A0A2U1AYN7"/>
<dbReference type="SUPFAM" id="SSF51445">
    <property type="entry name" value="(Trans)glycosidases"/>
    <property type="match status" value="1"/>
</dbReference>
<protein>
    <submittedName>
        <fullName evidence="2">Uncharacterized protein</fullName>
    </submittedName>
</protein>
<accession>A0A2U1AYN7</accession>
<feature type="chain" id="PRO_5015471227" evidence="1">
    <location>
        <begin position="22"/>
        <end position="891"/>
    </location>
</feature>
<keyword evidence="1" id="KW-0732">Signal</keyword>
<dbReference type="Proteomes" id="UP000245959">
    <property type="component" value="Unassembled WGS sequence"/>
</dbReference>
<dbReference type="PANTHER" id="PTHR12631:SF10">
    <property type="entry name" value="BETA-XYLOSIDASE-LIKE PROTEIN-RELATED"/>
    <property type="match status" value="1"/>
</dbReference>
<dbReference type="SUPFAM" id="SSF49785">
    <property type="entry name" value="Galactose-binding domain-like"/>
    <property type="match status" value="1"/>
</dbReference>
<name>A0A2U1AYN7_9BACT</name>
<dbReference type="GeneID" id="78295446"/>
<dbReference type="OrthoDB" id="9802522at2"/>
<dbReference type="Gene3D" id="2.60.120.260">
    <property type="entry name" value="Galactose-binding domain-like"/>
    <property type="match status" value="1"/>
</dbReference>
<dbReference type="InterPro" id="IPR017853">
    <property type="entry name" value="GH"/>
</dbReference>
<dbReference type="EMBL" id="QEKH01000014">
    <property type="protein sequence ID" value="PVY41482.1"/>
    <property type="molecule type" value="Genomic_DNA"/>
</dbReference>
<sequence>MWKIRFLVIGLLCGISFSSVAAEAAPLALDVDFTRVKKNTVVAKGRFDGVLPENWRPDYPGWTGCEATGRVINEGMEHFLRFEVTKMDSQRVQFACPVPRPADRKYYKLSLQYRNLQDNKAEILIRETAAPYRTLWSAPLEITPEWKKAEFIFRPQAGVPAGEVGLFLYLNAVGAFDIVSLKLTEAGPEELAKSASGIRRPSPELKNFFRNSRLPAGLQSGWNFGREKTPQWRISAEPGPSGSPCLVFRDGALLTEPFQVAEPGKVHTFSFSYRGEGEVYAGGRWRKLPAAEVWKRLGIEFIPEAEAKAFQFRFRTRNTLAVDAFRVAAGNDSAYLPQAPCEVALALPPGEAAASRIQFLTEVPRIDYRLSGSWEGAVLAVTAADLYGRKQSFQVTPRNAHGSIDFGMFAGGASGQFRIEVAAVRDGKPISPVNELVVTRLPRPRYWDRNAPDSPFGIHVLANDPVLKSIKAAGVNHVRLHDAGTEYIGWAFLEPSRGEWRFRDDAIGLYRRNHLKILGGLSTAPAWATEAGKREWDKKKLSWLERYRLNYAAPLRPEEFAAYVTAVVRRYRGEIDEYMVWNEPWASGFFYKGFDENGSRISFPDNAPPYFTLQKAAFEAARAVAPEVRIAGYNTVAGVIGERWNRALAKLGAGRYCDIVDFHLYNDRYTGYPGDIPERAIRELRDTIGSVFRHRIYMSEGQGASKSAANEALGEYIGIYRHTVPWPNRDDNLELSELQVRYIVSLLAAGVDRVFLYSAHTYEGLARQPNFLALLQADGYPSPQLVAHAAMARLLEDKKFTARRGFGDQVYAYCFSDGRTSTVVAIPRKTASGWLLRSRLPGVARTDLWGNPYAAGATSGRVLYYLTGDFPAEELLDSLSLDGRPEAAKNR</sequence>
<dbReference type="Gene3D" id="3.20.20.80">
    <property type="entry name" value="Glycosidases"/>
    <property type="match status" value="1"/>
</dbReference>
<evidence type="ECO:0000256" key="1">
    <source>
        <dbReference type="SAM" id="SignalP"/>
    </source>
</evidence>
<dbReference type="InterPro" id="IPR008979">
    <property type="entry name" value="Galactose-bd-like_sf"/>
</dbReference>
<dbReference type="GO" id="GO:0004553">
    <property type="term" value="F:hydrolase activity, hydrolyzing O-glycosyl compounds"/>
    <property type="evidence" value="ECO:0007669"/>
    <property type="project" value="TreeGrafter"/>
</dbReference>
<gene>
    <name evidence="2" type="ORF">C8D82_11496</name>
</gene>
<proteinExistence type="predicted"/>
<evidence type="ECO:0000313" key="2">
    <source>
        <dbReference type="EMBL" id="PVY41482.1"/>
    </source>
</evidence>
<reference evidence="2 3" key="1">
    <citation type="submission" date="2018-04" db="EMBL/GenBank/DDBJ databases">
        <title>Genomic Encyclopedia of Type Strains, Phase IV (KMG-IV): sequencing the most valuable type-strain genomes for metagenomic binning, comparative biology and taxonomic classification.</title>
        <authorList>
            <person name="Goeker M."/>
        </authorList>
    </citation>
    <scope>NUCLEOTIDE SEQUENCE [LARGE SCALE GENOMIC DNA]</scope>
    <source>
        <strain evidence="2 3">DSM 14823</strain>
    </source>
</reference>